<reference evidence="2" key="1">
    <citation type="journal article" date="2014" name="Genome Announc.">
        <title>Draft genome sequence of Rhodosporidium toruloides CECT1137, an oleaginous yeast of biotechnological interest.</title>
        <authorList>
            <person name="Morin N."/>
            <person name="Calcas X."/>
            <person name="Devillers H."/>
            <person name="Durrens P."/>
            <person name="Sherman D.J."/>
            <person name="Nicaud J.-M."/>
            <person name="Neuveglise C."/>
        </authorList>
    </citation>
    <scope>NUCLEOTIDE SEQUENCE</scope>
    <source>
        <strain evidence="2">CECT1137</strain>
    </source>
</reference>
<gene>
    <name evidence="2" type="ORF">RHTO0S_01e17656g</name>
</gene>
<feature type="compositionally biased region" description="Low complexity" evidence="1">
    <location>
        <begin position="47"/>
        <end position="67"/>
    </location>
</feature>
<organism evidence="2">
    <name type="scientific">Rhodotorula toruloides</name>
    <name type="common">Yeast</name>
    <name type="synonym">Rhodosporidium toruloides</name>
    <dbReference type="NCBI Taxonomy" id="5286"/>
    <lineage>
        <taxon>Eukaryota</taxon>
        <taxon>Fungi</taxon>
        <taxon>Dikarya</taxon>
        <taxon>Basidiomycota</taxon>
        <taxon>Pucciniomycotina</taxon>
        <taxon>Microbotryomycetes</taxon>
        <taxon>Sporidiobolales</taxon>
        <taxon>Sporidiobolaceae</taxon>
        <taxon>Rhodotorula</taxon>
    </lineage>
</organism>
<sequence length="153" mass="16643">MKYTFTGTLRRDFRQRKFGRLTLAHTQVTASRSTALQVFKRASSAARSALRSGMQQAGGTHTAQATTSSPTQGRAKCRDLDTTLTRSSLSIRRTNRKSCTSLASASRQTRLKPSGRPTHGQPAAQGTPSRKASQRSSRSLRLRPGLLARALAD</sequence>
<name>A0A061AF93_RHOTO</name>
<feature type="compositionally biased region" description="Low complexity" evidence="1">
    <location>
        <begin position="129"/>
        <end position="153"/>
    </location>
</feature>
<dbReference type="EMBL" id="LK052936">
    <property type="protein sequence ID" value="CDR36256.1"/>
    <property type="molecule type" value="Genomic_DNA"/>
</dbReference>
<feature type="region of interest" description="Disordered" evidence="1">
    <location>
        <begin position="47"/>
        <end position="153"/>
    </location>
</feature>
<evidence type="ECO:0000313" key="2">
    <source>
        <dbReference type="EMBL" id="CDR36256.1"/>
    </source>
</evidence>
<accession>A0A061AF93</accession>
<protein>
    <submittedName>
        <fullName evidence="2">RHTO0S01e17656g1_1</fullName>
    </submittedName>
</protein>
<feature type="compositionally biased region" description="Polar residues" evidence="1">
    <location>
        <begin position="82"/>
        <end position="108"/>
    </location>
</feature>
<dbReference type="AlphaFoldDB" id="A0A061AF93"/>
<evidence type="ECO:0000256" key="1">
    <source>
        <dbReference type="SAM" id="MobiDB-lite"/>
    </source>
</evidence>
<proteinExistence type="predicted"/>